<sequence length="67" mass="7247">MNIKLKKTKLKSLTKNSDSISQDMTPQIAGGIQYSHHCDSFGCNTAKRPAGRCVITGTDPETGSQFC</sequence>
<comment type="caution">
    <text evidence="1">The sequence shown here is derived from an EMBL/GenBank/DDBJ whole genome shotgun (WGS) entry which is preliminary data.</text>
</comment>
<keyword evidence="2" id="KW-1185">Reference proteome</keyword>
<dbReference type="Proteomes" id="UP001231915">
    <property type="component" value="Unassembled WGS sequence"/>
</dbReference>
<evidence type="ECO:0000313" key="1">
    <source>
        <dbReference type="EMBL" id="MDK2597047.1"/>
    </source>
</evidence>
<dbReference type="EMBL" id="JASJUT010000009">
    <property type="protein sequence ID" value="MDK2597047.1"/>
    <property type="molecule type" value="Genomic_DNA"/>
</dbReference>
<gene>
    <name evidence="1" type="ORF">QNM18_18495</name>
</gene>
<reference evidence="1 2" key="1">
    <citation type="submission" date="2023-05" db="EMBL/GenBank/DDBJ databases">
        <title>Pseudoalteromonas ardens sp. nov., Pseudoalteromonas obscura sp. nov., and Pseudoalteromonas umbrosa sp. nov., isolated from the coral Montipora capitata.</title>
        <authorList>
            <person name="Thomas E.M."/>
            <person name="Smith E.M."/>
            <person name="Papke E."/>
            <person name="Shlafstein M.D."/>
            <person name="Oline D.K."/>
            <person name="Videau P."/>
            <person name="Saw J.H."/>
            <person name="Strangman W.K."/>
            <person name="Ushijima B."/>
        </authorList>
    </citation>
    <scope>NUCLEOTIDE SEQUENCE [LARGE SCALE GENOMIC DNA]</scope>
    <source>
        <strain evidence="1 2">P94</strain>
    </source>
</reference>
<evidence type="ECO:0008006" key="3">
    <source>
        <dbReference type="Google" id="ProtNLM"/>
    </source>
</evidence>
<evidence type="ECO:0000313" key="2">
    <source>
        <dbReference type="Proteomes" id="UP001231915"/>
    </source>
</evidence>
<name>A0ABT7EPQ8_9GAMM</name>
<accession>A0ABT7EPQ8</accession>
<protein>
    <recommendedName>
        <fullName evidence="3">Class I lanthipeptide</fullName>
    </recommendedName>
</protein>
<dbReference type="RefSeq" id="WP_211013027.1">
    <property type="nucleotide sequence ID" value="NZ_JASJUT010000009.1"/>
</dbReference>
<organism evidence="1 2">
    <name type="scientific">Pseudoalteromonas obscura</name>
    <dbReference type="NCBI Taxonomy" id="3048491"/>
    <lineage>
        <taxon>Bacteria</taxon>
        <taxon>Pseudomonadati</taxon>
        <taxon>Pseudomonadota</taxon>
        <taxon>Gammaproteobacteria</taxon>
        <taxon>Alteromonadales</taxon>
        <taxon>Pseudoalteromonadaceae</taxon>
        <taxon>Pseudoalteromonas</taxon>
    </lineage>
</organism>
<proteinExistence type="predicted"/>